<feature type="binding site" evidence="13">
    <location>
        <position position="221"/>
    </location>
    <ligand>
        <name>K(+)</name>
        <dbReference type="ChEBI" id="CHEBI:29103"/>
    </ligand>
</feature>
<feature type="transmembrane region" description="Helical" evidence="14">
    <location>
        <begin position="460"/>
        <end position="485"/>
    </location>
</feature>
<evidence type="ECO:0000256" key="3">
    <source>
        <dbReference type="ARBA" id="ARBA00022448"/>
    </source>
</evidence>
<keyword evidence="3 12" id="KW-0813">Transport</keyword>
<evidence type="ECO:0000256" key="8">
    <source>
        <dbReference type="ARBA" id="ARBA00022958"/>
    </source>
</evidence>
<accession>A0A1V4AYP2</accession>
<dbReference type="PANTHER" id="PTHR32024">
    <property type="entry name" value="TRK SYSTEM POTASSIUM UPTAKE PROTEIN TRKG-RELATED"/>
    <property type="match status" value="1"/>
</dbReference>
<evidence type="ECO:0000256" key="7">
    <source>
        <dbReference type="ARBA" id="ARBA00022692"/>
    </source>
</evidence>
<dbReference type="PIRSF" id="PIRSF006247">
    <property type="entry name" value="TrkH"/>
    <property type="match status" value="1"/>
</dbReference>
<feature type="transmembrane region" description="Helical" evidence="14">
    <location>
        <begin position="237"/>
        <end position="257"/>
    </location>
</feature>
<feature type="transmembrane region" description="Helical" evidence="14">
    <location>
        <begin position="7"/>
        <end position="32"/>
    </location>
</feature>
<evidence type="ECO:0000256" key="4">
    <source>
        <dbReference type="ARBA" id="ARBA00022475"/>
    </source>
</evidence>
<keyword evidence="13" id="KW-0479">Metal-binding</keyword>
<evidence type="ECO:0000256" key="6">
    <source>
        <dbReference type="ARBA" id="ARBA00022538"/>
    </source>
</evidence>
<feature type="transmembrane region" description="Helical" evidence="14">
    <location>
        <begin position="278"/>
        <end position="300"/>
    </location>
</feature>
<feature type="binding site" evidence="13">
    <location>
        <position position="440"/>
    </location>
    <ligand>
        <name>K(+)</name>
        <dbReference type="ChEBI" id="CHEBI:29103"/>
    </ligand>
</feature>
<dbReference type="STRING" id="733.B0186_10590"/>
<evidence type="ECO:0000256" key="13">
    <source>
        <dbReference type="PIRSR" id="PIRSR006247-1"/>
    </source>
</evidence>
<evidence type="ECO:0000256" key="10">
    <source>
        <dbReference type="ARBA" id="ARBA00023065"/>
    </source>
</evidence>
<feature type="transmembrane region" description="Helical" evidence="14">
    <location>
        <begin position="133"/>
        <end position="161"/>
    </location>
</feature>
<dbReference type="AlphaFoldDB" id="A0A1V4AYP2"/>
<keyword evidence="5 12" id="KW-0997">Cell inner membrane</keyword>
<dbReference type="EMBL" id="UGHF01000001">
    <property type="protein sequence ID" value="STO59585.1"/>
    <property type="molecule type" value="Genomic_DNA"/>
</dbReference>
<dbReference type="NCBIfam" id="TIGR00933">
    <property type="entry name" value="2a38"/>
    <property type="match status" value="1"/>
</dbReference>
<feature type="transmembrane region" description="Helical" evidence="14">
    <location>
        <begin position="336"/>
        <end position="358"/>
    </location>
</feature>
<evidence type="ECO:0000256" key="12">
    <source>
        <dbReference type="PIRNR" id="PIRNR006247"/>
    </source>
</evidence>
<evidence type="ECO:0000313" key="16">
    <source>
        <dbReference type="Proteomes" id="UP000254329"/>
    </source>
</evidence>
<feature type="transmembrane region" description="Helical" evidence="14">
    <location>
        <begin position="181"/>
        <end position="203"/>
    </location>
</feature>
<dbReference type="Proteomes" id="UP000254329">
    <property type="component" value="Unassembled WGS sequence"/>
</dbReference>
<keyword evidence="11 12" id="KW-0472">Membrane</keyword>
<keyword evidence="16" id="KW-1185">Reference proteome</keyword>
<protein>
    <recommendedName>
        <fullName evidence="12">Trk system potassium uptake protein</fullName>
    </recommendedName>
</protein>
<dbReference type="RefSeq" id="WP_078219328.1">
    <property type="nucleotide sequence ID" value="NZ_MUXZ01000049.1"/>
</dbReference>
<feature type="transmembrane region" description="Helical" evidence="14">
    <location>
        <begin position="69"/>
        <end position="90"/>
    </location>
</feature>
<feature type="binding site" evidence="13">
    <location>
        <position position="111"/>
    </location>
    <ligand>
        <name>K(+)</name>
        <dbReference type="ChEBI" id="CHEBI:29103"/>
    </ligand>
</feature>
<keyword evidence="7 14" id="KW-0812">Transmembrane</keyword>
<evidence type="ECO:0000256" key="11">
    <source>
        <dbReference type="ARBA" id="ARBA00023136"/>
    </source>
</evidence>
<comment type="subcellular location">
    <subcellularLocation>
        <location evidence="1 12">Cell inner membrane</location>
        <topology evidence="1 12">Multi-pass membrane protein</topology>
    </subcellularLocation>
</comment>
<evidence type="ECO:0000313" key="15">
    <source>
        <dbReference type="EMBL" id="STO59585.1"/>
    </source>
</evidence>
<sequence length="487" mass="53789">MHILSILRIVGILVTCFSSTMLIPAFVALIYGDGGGKAFILSFFYNLSAGVGLWWLCREHKASLRSREGVLIVTMFWVLLSLLAVIPFMLFDELTLSFADAVFESFSALTTTGATVISGLDNLPKSILFYRQLLQWIGGMGLIVLVVAVIPLLGIGGGHLYRAESSGPMKDQKALPRIGEVAKLLWILYCVLTALCAIAYWFAGMNWFDAISHSFSTVANGGMSTYDASLAYFNNPAIYLISASFMLISGCNFALHIRALTNWKYQSPWKIYARDPEFRFFCLTQGVFILLMSLGLYLTYDNYSILDAFSQGAVQTASMSMTSGYTLFDLNQLPSFLSMLLVFAAILGGCAGSTTGGLKMIRVLVIWLQVKREFKHLVHPRLVIPIKLGKTLLPQRVIDGIWGFLIAFFLTYWVCVFAVILCGMNAVDAMLSVFATLTNVGPGLGMISQGFSQVPDNTKYIFSFAMAAGRLEIFSLLLLFTPTFWKP</sequence>
<keyword evidence="10 12" id="KW-0406">Ion transport</keyword>
<evidence type="ECO:0000256" key="9">
    <source>
        <dbReference type="ARBA" id="ARBA00022989"/>
    </source>
</evidence>
<evidence type="ECO:0000256" key="5">
    <source>
        <dbReference type="ARBA" id="ARBA00022519"/>
    </source>
</evidence>
<feature type="binding site" evidence="13">
    <location>
        <position position="322"/>
    </location>
    <ligand>
        <name>K(+)</name>
        <dbReference type="ChEBI" id="CHEBI:29103"/>
    </ligand>
</feature>
<dbReference type="InterPro" id="IPR004772">
    <property type="entry name" value="TrkH"/>
</dbReference>
<evidence type="ECO:0000256" key="2">
    <source>
        <dbReference type="ARBA" id="ARBA00009137"/>
    </source>
</evidence>
<feature type="transmembrane region" description="Helical" evidence="14">
    <location>
        <begin position="400"/>
        <end position="421"/>
    </location>
</feature>
<feature type="binding site" evidence="13">
    <location>
        <position position="439"/>
    </location>
    <ligand>
        <name>K(+)</name>
        <dbReference type="ChEBI" id="CHEBI:29103"/>
    </ligand>
</feature>
<evidence type="ECO:0000256" key="14">
    <source>
        <dbReference type="SAM" id="Phobius"/>
    </source>
</evidence>
<keyword evidence="8 12" id="KW-0630">Potassium</keyword>
<feature type="transmembrane region" description="Helical" evidence="14">
    <location>
        <begin position="38"/>
        <end position="57"/>
    </location>
</feature>
<dbReference type="PANTHER" id="PTHR32024:SF2">
    <property type="entry name" value="TRK SYSTEM POTASSIUM UPTAKE PROTEIN TRKG-RELATED"/>
    <property type="match status" value="1"/>
</dbReference>
<dbReference type="GO" id="GO:0046872">
    <property type="term" value="F:metal ion binding"/>
    <property type="evidence" value="ECO:0007669"/>
    <property type="project" value="UniProtKB-KW"/>
</dbReference>
<evidence type="ECO:0000256" key="1">
    <source>
        <dbReference type="ARBA" id="ARBA00004429"/>
    </source>
</evidence>
<comment type="function">
    <text evidence="12">Low-affinity potassium transport system. Interacts with Trk system potassium uptake protein TrkA.</text>
</comment>
<keyword evidence="9 14" id="KW-1133">Transmembrane helix</keyword>
<feature type="transmembrane region" description="Helical" evidence="14">
    <location>
        <begin position="427"/>
        <end position="448"/>
    </location>
</feature>
<comment type="similarity">
    <text evidence="2 12">Belongs to the TrkH potassium transport family.</text>
</comment>
<name>A0A1V4AYP2_9PAST</name>
<proteinExistence type="inferred from homology"/>
<dbReference type="GO" id="GO:0015379">
    <property type="term" value="F:potassium:chloride symporter activity"/>
    <property type="evidence" value="ECO:0007669"/>
    <property type="project" value="InterPro"/>
</dbReference>
<dbReference type="InterPro" id="IPR003445">
    <property type="entry name" value="Cat_transpt"/>
</dbReference>
<dbReference type="GO" id="GO:0005886">
    <property type="term" value="C:plasma membrane"/>
    <property type="evidence" value="ECO:0007669"/>
    <property type="project" value="UniProtKB-SubCell"/>
</dbReference>
<gene>
    <name evidence="15" type="primary">trkH</name>
    <name evidence="15" type="ORF">NCTC1659_00841</name>
</gene>
<dbReference type="Pfam" id="PF02386">
    <property type="entry name" value="TrkH"/>
    <property type="match status" value="1"/>
</dbReference>
<keyword evidence="4 12" id="KW-1003">Cell membrane</keyword>
<keyword evidence="6 12" id="KW-0633">Potassium transport</keyword>
<reference evidence="15 16" key="1">
    <citation type="submission" date="2018-06" db="EMBL/GenBank/DDBJ databases">
        <authorList>
            <consortium name="Pathogen Informatics"/>
            <person name="Doyle S."/>
        </authorList>
    </citation>
    <scope>NUCLEOTIDE SEQUENCE [LARGE SCALE GENOMIC DNA]</scope>
    <source>
        <strain evidence="15 16">NCTC1659</strain>
    </source>
</reference>
<organism evidence="15 16">
    <name type="scientific">Canicola haemoglobinophilus</name>
    <dbReference type="NCBI Taxonomy" id="733"/>
    <lineage>
        <taxon>Bacteria</taxon>
        <taxon>Pseudomonadati</taxon>
        <taxon>Pseudomonadota</taxon>
        <taxon>Gammaproteobacteria</taxon>
        <taxon>Pasteurellales</taxon>
        <taxon>Pasteurellaceae</taxon>
        <taxon>Canicola</taxon>
    </lineage>
</organism>
<feature type="binding site" evidence="13">
    <location>
        <position position="112"/>
    </location>
    <ligand>
        <name>K(+)</name>
        <dbReference type="ChEBI" id="CHEBI:29103"/>
    </ligand>
</feature>